<accession>A0A921R4A8</accession>
<gene>
    <name evidence="2" type="ORF">BDA96_04G059400</name>
</gene>
<reference evidence="2" key="2">
    <citation type="submission" date="2020-10" db="EMBL/GenBank/DDBJ databases">
        <authorList>
            <person name="Cooper E.A."/>
            <person name="Brenton Z.W."/>
            <person name="Flinn B.S."/>
            <person name="Jenkins J."/>
            <person name="Shu S."/>
            <person name="Flowers D."/>
            <person name="Luo F."/>
            <person name="Wang Y."/>
            <person name="Xia P."/>
            <person name="Barry K."/>
            <person name="Daum C."/>
            <person name="Lipzen A."/>
            <person name="Yoshinaga Y."/>
            <person name="Schmutz J."/>
            <person name="Saski C."/>
            <person name="Vermerris W."/>
            <person name="Kresovich S."/>
        </authorList>
    </citation>
    <scope>NUCLEOTIDE SEQUENCE</scope>
</reference>
<organism evidence="2 3">
    <name type="scientific">Sorghum bicolor</name>
    <name type="common">Sorghum</name>
    <name type="synonym">Sorghum vulgare</name>
    <dbReference type="NCBI Taxonomy" id="4558"/>
    <lineage>
        <taxon>Eukaryota</taxon>
        <taxon>Viridiplantae</taxon>
        <taxon>Streptophyta</taxon>
        <taxon>Embryophyta</taxon>
        <taxon>Tracheophyta</taxon>
        <taxon>Spermatophyta</taxon>
        <taxon>Magnoliopsida</taxon>
        <taxon>Liliopsida</taxon>
        <taxon>Poales</taxon>
        <taxon>Poaceae</taxon>
        <taxon>PACMAD clade</taxon>
        <taxon>Panicoideae</taxon>
        <taxon>Andropogonodae</taxon>
        <taxon>Andropogoneae</taxon>
        <taxon>Sorghinae</taxon>
        <taxon>Sorghum</taxon>
    </lineage>
</organism>
<evidence type="ECO:0000313" key="2">
    <source>
        <dbReference type="EMBL" id="KAG0531870.1"/>
    </source>
</evidence>
<dbReference type="AlphaFoldDB" id="A0A921R4A8"/>
<evidence type="ECO:0000313" key="3">
    <source>
        <dbReference type="Proteomes" id="UP000807115"/>
    </source>
</evidence>
<name>A0A921R4A8_SORBI</name>
<dbReference type="EMBL" id="CM027683">
    <property type="protein sequence ID" value="KAG0531870.1"/>
    <property type="molecule type" value="Genomic_DNA"/>
</dbReference>
<sequence length="125" mass="13843">MSVPLVTPVISASPRLRITRRGPDERLDAELIPKRSARLAAKSKFRASKPDAEARKILMKKLGEDVPTEEPDLAVFEEFQVAFKLPLDPSSREGMRELFPGRRGRRPASVPPAHRGRSPAPVAVI</sequence>
<evidence type="ECO:0000256" key="1">
    <source>
        <dbReference type="SAM" id="MobiDB-lite"/>
    </source>
</evidence>
<reference evidence="2" key="1">
    <citation type="journal article" date="2019" name="BMC Genomics">
        <title>A new reference genome for Sorghum bicolor reveals high levels of sequence similarity between sweet and grain genotypes: implications for the genetics of sugar metabolism.</title>
        <authorList>
            <person name="Cooper E.A."/>
            <person name="Brenton Z.W."/>
            <person name="Flinn B.S."/>
            <person name="Jenkins J."/>
            <person name="Shu S."/>
            <person name="Flowers D."/>
            <person name="Luo F."/>
            <person name="Wang Y."/>
            <person name="Xia P."/>
            <person name="Barry K."/>
            <person name="Daum C."/>
            <person name="Lipzen A."/>
            <person name="Yoshinaga Y."/>
            <person name="Schmutz J."/>
            <person name="Saski C."/>
            <person name="Vermerris W."/>
            <person name="Kresovich S."/>
        </authorList>
    </citation>
    <scope>NUCLEOTIDE SEQUENCE</scope>
</reference>
<proteinExistence type="predicted"/>
<comment type="caution">
    <text evidence="2">The sequence shown here is derived from an EMBL/GenBank/DDBJ whole genome shotgun (WGS) entry which is preliminary data.</text>
</comment>
<feature type="region of interest" description="Disordered" evidence="1">
    <location>
        <begin position="92"/>
        <end position="125"/>
    </location>
</feature>
<dbReference type="Proteomes" id="UP000807115">
    <property type="component" value="Chromosome 4"/>
</dbReference>
<protein>
    <submittedName>
        <fullName evidence="2">Uncharacterized protein</fullName>
    </submittedName>
</protein>